<gene>
    <name evidence="2" type="ORF">KCH_15490</name>
</gene>
<dbReference type="AlphaFoldDB" id="A0A066Z8R0"/>
<dbReference type="RefSeq" id="WP_035860398.1">
    <property type="nucleotide sequence ID" value="NZ_KK853997.1"/>
</dbReference>
<dbReference type="Pfam" id="PF00583">
    <property type="entry name" value="Acetyltransf_1"/>
    <property type="match status" value="1"/>
</dbReference>
<dbReference type="PATRIC" id="fig|1348663.4.peg.1488"/>
<dbReference type="SUPFAM" id="SSF55729">
    <property type="entry name" value="Acyl-CoA N-acyltransferases (Nat)"/>
    <property type="match status" value="1"/>
</dbReference>
<dbReference type="HOGENOM" id="CLU_013985_42_2_11"/>
<proteinExistence type="predicted"/>
<evidence type="ECO:0000259" key="1">
    <source>
        <dbReference type="PROSITE" id="PS51186"/>
    </source>
</evidence>
<protein>
    <submittedName>
        <fullName evidence="2">N-acetyltransferase GCN5</fullName>
    </submittedName>
</protein>
<dbReference type="PANTHER" id="PTHR43138">
    <property type="entry name" value="ACETYLTRANSFERASE, GNAT FAMILY"/>
    <property type="match status" value="1"/>
</dbReference>
<dbReference type="PROSITE" id="PS51186">
    <property type="entry name" value="GNAT"/>
    <property type="match status" value="1"/>
</dbReference>
<organism evidence="2 3">
    <name type="scientific">Kitasatospora cheerisanensis KCTC 2395</name>
    <dbReference type="NCBI Taxonomy" id="1348663"/>
    <lineage>
        <taxon>Bacteria</taxon>
        <taxon>Bacillati</taxon>
        <taxon>Actinomycetota</taxon>
        <taxon>Actinomycetes</taxon>
        <taxon>Kitasatosporales</taxon>
        <taxon>Streptomycetaceae</taxon>
        <taxon>Kitasatospora</taxon>
    </lineage>
</organism>
<evidence type="ECO:0000313" key="3">
    <source>
        <dbReference type="Proteomes" id="UP000027178"/>
    </source>
</evidence>
<name>A0A066Z8R0_9ACTN</name>
<keyword evidence="2" id="KW-0808">Transferase</keyword>
<evidence type="ECO:0000313" key="2">
    <source>
        <dbReference type="EMBL" id="KDN86671.1"/>
    </source>
</evidence>
<accession>A0A066Z8R0</accession>
<feature type="domain" description="N-acetyltransferase" evidence="1">
    <location>
        <begin position="1"/>
        <end position="162"/>
    </location>
</feature>
<dbReference type="GO" id="GO:0016747">
    <property type="term" value="F:acyltransferase activity, transferring groups other than amino-acyl groups"/>
    <property type="evidence" value="ECO:0007669"/>
    <property type="project" value="InterPro"/>
</dbReference>
<sequence>MMIREATAEDWAAIWPFFHRIVRAGETFTYPVDLTADTARDWWLLRAPNRTVVAVDDDGTVVGTAKMNNNQWGNGAHVASASFMVDPDRAGRGIGRALCEHTLDWARRQGFRAMQFNAVVATNTPAVHLYESLGFRVLGTVPEGFRHPVHGLVGLHVMHRPL</sequence>
<dbReference type="InterPro" id="IPR000182">
    <property type="entry name" value="GNAT_dom"/>
</dbReference>
<keyword evidence="3" id="KW-1185">Reference proteome</keyword>
<dbReference type="CDD" id="cd04301">
    <property type="entry name" value="NAT_SF"/>
    <property type="match status" value="1"/>
</dbReference>
<dbReference type="Gene3D" id="3.40.630.30">
    <property type="match status" value="1"/>
</dbReference>
<reference evidence="2 3" key="1">
    <citation type="submission" date="2014-05" db="EMBL/GenBank/DDBJ databases">
        <title>Draft Genome Sequence of Kitasatospora cheerisanensis KCTC 2395.</title>
        <authorList>
            <person name="Nam D.H."/>
        </authorList>
    </citation>
    <scope>NUCLEOTIDE SEQUENCE [LARGE SCALE GENOMIC DNA]</scope>
    <source>
        <strain evidence="2 3">KCTC 2395</strain>
    </source>
</reference>
<dbReference type="EMBL" id="JNBY01000060">
    <property type="protein sequence ID" value="KDN86671.1"/>
    <property type="molecule type" value="Genomic_DNA"/>
</dbReference>
<comment type="caution">
    <text evidence="2">The sequence shown here is derived from an EMBL/GenBank/DDBJ whole genome shotgun (WGS) entry which is preliminary data.</text>
</comment>
<dbReference type="OrthoDB" id="9788300at2"/>
<dbReference type="eggNOG" id="COG1247">
    <property type="taxonomic scope" value="Bacteria"/>
</dbReference>
<dbReference type="InterPro" id="IPR052742">
    <property type="entry name" value="Mito_N-acetyltransferase"/>
</dbReference>
<dbReference type="InterPro" id="IPR016181">
    <property type="entry name" value="Acyl_CoA_acyltransferase"/>
</dbReference>
<dbReference type="PANTHER" id="PTHR43138:SF1">
    <property type="entry name" value="N-ACETYLTRANSFERASE ACA1"/>
    <property type="match status" value="1"/>
</dbReference>
<dbReference type="Proteomes" id="UP000027178">
    <property type="component" value="Unassembled WGS sequence"/>
</dbReference>